<gene>
    <name evidence="1" type="ORF">BLA27_20360</name>
</gene>
<name>A0A1J6HFB8_9HYPH</name>
<keyword evidence="2" id="KW-1185">Reference proteome</keyword>
<dbReference type="InterPro" id="IPR025562">
    <property type="entry name" value="Tae4"/>
</dbReference>
<dbReference type="Pfam" id="PF14113">
    <property type="entry name" value="Tae4"/>
    <property type="match status" value="1"/>
</dbReference>
<reference evidence="1 2" key="1">
    <citation type="submission" date="2016-10" db="EMBL/GenBank/DDBJ databases">
        <title>The Draft Genome Sequence of the Potato Rhizosphere Bacteria Ochrobactrum sp. IPA7.2.</title>
        <authorList>
            <person name="Gogoleva N.E."/>
            <person name="Khlopko Y.A."/>
            <person name="Burygin G.L."/>
            <person name="Plotnikov A.O."/>
        </authorList>
    </citation>
    <scope>NUCLEOTIDE SEQUENCE [LARGE SCALE GENOMIC DNA]</scope>
    <source>
        <strain evidence="1 2">IPA7.2</strain>
    </source>
</reference>
<proteinExistence type="predicted"/>
<dbReference type="Proteomes" id="UP000182985">
    <property type="component" value="Unassembled WGS sequence"/>
</dbReference>
<dbReference type="OrthoDB" id="1262040at2"/>
<sequence>MNVTFDELYRNYSSSDMSRSSYVGQRDLFTQIGWEMYLGNPNYENTCALRVSLAFLGAGHKISLRSHNILKGPHSGKGVQVNMRKLADLLATPHYLGAYEPFTPETAQRGIGSRKGVVAFNKIPGFSGGGHIDLVLGAIDAAQCASGCYYRSESIWFWPLRAGTVS</sequence>
<evidence type="ECO:0000313" key="2">
    <source>
        <dbReference type="Proteomes" id="UP000182985"/>
    </source>
</evidence>
<dbReference type="AlphaFoldDB" id="A0A1J6HFB8"/>
<protein>
    <submittedName>
        <fullName evidence="1">Uncharacterized protein</fullName>
    </submittedName>
</protein>
<evidence type="ECO:0000313" key="1">
    <source>
        <dbReference type="EMBL" id="OIS91652.1"/>
    </source>
</evidence>
<dbReference type="Gene3D" id="3.90.1720.80">
    <property type="match status" value="1"/>
</dbReference>
<organism evidence="1 2">
    <name type="scientific">Brucella cytisi</name>
    <dbReference type="NCBI Taxonomy" id="407152"/>
    <lineage>
        <taxon>Bacteria</taxon>
        <taxon>Pseudomonadati</taxon>
        <taxon>Pseudomonadota</taxon>
        <taxon>Alphaproteobacteria</taxon>
        <taxon>Hyphomicrobiales</taxon>
        <taxon>Brucellaceae</taxon>
        <taxon>Brucella/Ochrobactrum group</taxon>
        <taxon>Brucella</taxon>
    </lineage>
</organism>
<dbReference type="EMBL" id="MOEC01000025">
    <property type="protein sequence ID" value="OIS91652.1"/>
    <property type="molecule type" value="Genomic_DNA"/>
</dbReference>
<comment type="caution">
    <text evidence="1">The sequence shown here is derived from an EMBL/GenBank/DDBJ whole genome shotgun (WGS) entry which is preliminary data.</text>
</comment>
<dbReference type="Gene3D" id="4.10.280.80">
    <property type="match status" value="1"/>
</dbReference>
<accession>A0A1J6HFB8</accession>
<dbReference type="RefSeq" id="WP_071633310.1">
    <property type="nucleotide sequence ID" value="NZ_JBCAUP010000012.1"/>
</dbReference>